<proteinExistence type="predicted"/>
<comment type="subcellular location">
    <subcellularLocation>
        <location evidence="1">Nucleus</location>
    </subcellularLocation>
</comment>
<keyword evidence="7" id="KW-1185">Reference proteome</keyword>
<dbReference type="InterPro" id="IPR008889">
    <property type="entry name" value="VQ"/>
</dbReference>
<gene>
    <name evidence="6" type="ORF">M569_05668</name>
</gene>
<name>S8CVW1_9LAMI</name>
<feature type="compositionally biased region" description="Polar residues" evidence="4">
    <location>
        <begin position="13"/>
        <end position="26"/>
    </location>
</feature>
<dbReference type="GO" id="GO:0005634">
    <property type="term" value="C:nucleus"/>
    <property type="evidence" value="ECO:0007669"/>
    <property type="project" value="UniProtKB-SubCell"/>
</dbReference>
<evidence type="ECO:0000259" key="5">
    <source>
        <dbReference type="Pfam" id="PF05678"/>
    </source>
</evidence>
<dbReference type="PANTHER" id="PTHR33402">
    <property type="entry name" value="VQ MOTIF-CONTAINING PROTEIN 11-LIKE"/>
    <property type="match status" value="1"/>
</dbReference>
<dbReference type="InterPro" id="IPR039611">
    <property type="entry name" value="VQ_4/11/13/19/31/33"/>
</dbReference>
<evidence type="ECO:0000313" key="6">
    <source>
        <dbReference type="EMBL" id="EPS69101.1"/>
    </source>
</evidence>
<keyword evidence="3" id="KW-0539">Nucleus</keyword>
<sequence>MASSSRRVVGSTPVLSTESDSTTTFVRTDPSNFRAVVQRLTGNGKSVSGEPPFKLHAEKLEIDTTRPNDNPAVIFSPVSPLECAAAPTKEGFYLHPSPSVGSDPPELLPLFPLHSPSHLFHD</sequence>
<dbReference type="Proteomes" id="UP000015453">
    <property type="component" value="Unassembled WGS sequence"/>
</dbReference>
<evidence type="ECO:0000256" key="3">
    <source>
        <dbReference type="ARBA" id="ARBA00023242"/>
    </source>
</evidence>
<dbReference type="OrthoDB" id="1918952at2759"/>
<dbReference type="AlphaFoldDB" id="S8CVW1"/>
<reference evidence="6 7" key="1">
    <citation type="journal article" date="2013" name="BMC Genomics">
        <title>The miniature genome of a carnivorous plant Genlisea aurea contains a low number of genes and short non-coding sequences.</title>
        <authorList>
            <person name="Leushkin E.V."/>
            <person name="Sutormin R.A."/>
            <person name="Nabieva E.R."/>
            <person name="Penin A.A."/>
            <person name="Kondrashov A.S."/>
            <person name="Logacheva M.D."/>
        </authorList>
    </citation>
    <scope>NUCLEOTIDE SEQUENCE [LARGE SCALE GENOMIC DNA]</scope>
</reference>
<evidence type="ECO:0000256" key="2">
    <source>
        <dbReference type="ARBA" id="ARBA00022553"/>
    </source>
</evidence>
<accession>S8CVW1</accession>
<evidence type="ECO:0000256" key="1">
    <source>
        <dbReference type="ARBA" id="ARBA00004123"/>
    </source>
</evidence>
<feature type="region of interest" description="Disordered" evidence="4">
    <location>
        <begin position="1"/>
        <end position="26"/>
    </location>
</feature>
<keyword evidence="2" id="KW-0597">Phosphoprotein</keyword>
<dbReference type="PANTHER" id="PTHR33402:SF19">
    <property type="entry name" value="VQ MOTIF-CONTAINING PROTEIN 11"/>
    <property type="match status" value="1"/>
</dbReference>
<dbReference type="EMBL" id="AUSU01002294">
    <property type="protein sequence ID" value="EPS69101.1"/>
    <property type="molecule type" value="Genomic_DNA"/>
</dbReference>
<organism evidence="6 7">
    <name type="scientific">Genlisea aurea</name>
    <dbReference type="NCBI Taxonomy" id="192259"/>
    <lineage>
        <taxon>Eukaryota</taxon>
        <taxon>Viridiplantae</taxon>
        <taxon>Streptophyta</taxon>
        <taxon>Embryophyta</taxon>
        <taxon>Tracheophyta</taxon>
        <taxon>Spermatophyta</taxon>
        <taxon>Magnoliopsida</taxon>
        <taxon>eudicotyledons</taxon>
        <taxon>Gunneridae</taxon>
        <taxon>Pentapetalae</taxon>
        <taxon>asterids</taxon>
        <taxon>lamiids</taxon>
        <taxon>Lamiales</taxon>
        <taxon>Lentibulariaceae</taxon>
        <taxon>Genlisea</taxon>
    </lineage>
</organism>
<dbReference type="Pfam" id="PF05678">
    <property type="entry name" value="VQ"/>
    <property type="match status" value="1"/>
</dbReference>
<feature type="domain" description="VQ" evidence="5">
    <location>
        <begin position="21"/>
        <end position="43"/>
    </location>
</feature>
<protein>
    <recommendedName>
        <fullName evidence="5">VQ domain-containing protein</fullName>
    </recommendedName>
</protein>
<evidence type="ECO:0000313" key="7">
    <source>
        <dbReference type="Proteomes" id="UP000015453"/>
    </source>
</evidence>
<evidence type="ECO:0000256" key="4">
    <source>
        <dbReference type="SAM" id="MobiDB-lite"/>
    </source>
</evidence>
<comment type="caution">
    <text evidence="6">The sequence shown here is derived from an EMBL/GenBank/DDBJ whole genome shotgun (WGS) entry which is preliminary data.</text>
</comment>